<accession>A0A5J4U2F2</accession>
<feature type="region of interest" description="Disordered" evidence="1">
    <location>
        <begin position="457"/>
        <end position="488"/>
    </location>
</feature>
<feature type="compositionally biased region" description="Low complexity" evidence="1">
    <location>
        <begin position="276"/>
        <end position="290"/>
    </location>
</feature>
<feature type="compositionally biased region" description="Polar residues" evidence="1">
    <location>
        <begin position="330"/>
        <end position="342"/>
    </location>
</feature>
<evidence type="ECO:0000256" key="1">
    <source>
        <dbReference type="SAM" id="MobiDB-lite"/>
    </source>
</evidence>
<feature type="compositionally biased region" description="Basic and acidic residues" evidence="1">
    <location>
        <begin position="291"/>
        <end position="302"/>
    </location>
</feature>
<comment type="caution">
    <text evidence="2">The sequence shown here is derived from an EMBL/GenBank/DDBJ whole genome shotgun (WGS) entry which is preliminary data.</text>
</comment>
<feature type="non-terminal residue" evidence="2">
    <location>
        <position position="528"/>
    </location>
</feature>
<evidence type="ECO:0000313" key="3">
    <source>
        <dbReference type="Proteomes" id="UP000324800"/>
    </source>
</evidence>
<proteinExistence type="predicted"/>
<reference evidence="2 3" key="1">
    <citation type="submission" date="2019-03" db="EMBL/GenBank/DDBJ databases">
        <title>Single cell metagenomics reveals metabolic interactions within the superorganism composed of flagellate Streblomastix strix and complex community of Bacteroidetes bacteria on its surface.</title>
        <authorList>
            <person name="Treitli S.C."/>
            <person name="Kolisko M."/>
            <person name="Husnik F."/>
            <person name="Keeling P."/>
            <person name="Hampl V."/>
        </authorList>
    </citation>
    <scope>NUCLEOTIDE SEQUENCE [LARGE SCALE GENOMIC DNA]</scope>
    <source>
        <strain evidence="2">ST1C</strain>
    </source>
</reference>
<name>A0A5J4U2F2_9EUKA</name>
<sequence>ERKLRSEFSLAHAFLSTSNTIGLPLPLINGDGIDATITSPQGGLDEISLLPIKKGRSIISPSMNLAGINDAGSSQGAKIGESEGQNAVRRGAWGGMGKGLEIDPSPELQENQALVPFIHSGCSCGVVRKTTEGHTFSPFEFVSSLANIRLIPSVMDSALEELLELYKPRTTLETLALQCAYLDEASFLWKDIMQEMNNASNSSISQSSSIIISQQYEQQTQQNQTPSLIKLEDSGNKYKEKFQLEGICSDTILGDPIAICASVDTFLALIDGNNHSSHSSQIQRSQSPIRTEQKAGDHRESQIHYNSPLANEIVTNSISPKIEQKKTEQSSDQQNKQILNQNLTKEREKDVTFLGKMGISVSEFAAVVAYTHTLEAVRLRQEIFIEHNSRRILSFIYQRQAACIGLFVRTLTITPPQNFGVYKFKQTLGLNRNSSMGGSRTNVTQSQQSLQIQRQTTGSSLVAQQKEGDKSKEGELEQQDRENEGKEVDVSQCIEIIFPIEARNASLIETDKQATGYQESNIKSQKNS</sequence>
<feature type="region of interest" description="Disordered" evidence="1">
    <location>
        <begin position="322"/>
        <end position="342"/>
    </location>
</feature>
<gene>
    <name evidence="2" type="ORF">EZS28_040133</name>
</gene>
<dbReference type="AlphaFoldDB" id="A0A5J4U2F2"/>
<evidence type="ECO:0000313" key="2">
    <source>
        <dbReference type="EMBL" id="KAA6364340.1"/>
    </source>
</evidence>
<protein>
    <submittedName>
        <fullName evidence="2">Uncharacterized protein</fullName>
    </submittedName>
</protein>
<dbReference type="Proteomes" id="UP000324800">
    <property type="component" value="Unassembled WGS sequence"/>
</dbReference>
<dbReference type="EMBL" id="SNRW01021780">
    <property type="protein sequence ID" value="KAA6364340.1"/>
    <property type="molecule type" value="Genomic_DNA"/>
</dbReference>
<feature type="non-terminal residue" evidence="2">
    <location>
        <position position="1"/>
    </location>
</feature>
<feature type="compositionally biased region" description="Basic and acidic residues" evidence="1">
    <location>
        <begin position="466"/>
        <end position="488"/>
    </location>
</feature>
<organism evidence="2 3">
    <name type="scientific">Streblomastix strix</name>
    <dbReference type="NCBI Taxonomy" id="222440"/>
    <lineage>
        <taxon>Eukaryota</taxon>
        <taxon>Metamonada</taxon>
        <taxon>Preaxostyla</taxon>
        <taxon>Oxymonadida</taxon>
        <taxon>Streblomastigidae</taxon>
        <taxon>Streblomastix</taxon>
    </lineage>
</organism>
<feature type="region of interest" description="Disordered" evidence="1">
    <location>
        <begin position="276"/>
        <end position="306"/>
    </location>
</feature>